<keyword evidence="1" id="KW-0472">Membrane</keyword>
<dbReference type="AlphaFoldDB" id="A0A163G3Z1"/>
<evidence type="ECO:0000313" key="3">
    <source>
        <dbReference type="EMBL" id="KZM24667.1"/>
    </source>
</evidence>
<keyword evidence="2" id="KW-0732">Signal</keyword>
<keyword evidence="1" id="KW-1133">Transmembrane helix</keyword>
<feature type="chain" id="PRO_5007842814" evidence="2">
    <location>
        <begin position="21"/>
        <end position="534"/>
    </location>
</feature>
<evidence type="ECO:0000256" key="2">
    <source>
        <dbReference type="SAM" id="SignalP"/>
    </source>
</evidence>
<name>A0A163G3Z1_DIDRA</name>
<dbReference type="STRING" id="5454.A0A163G3Z1"/>
<organism evidence="3 4">
    <name type="scientific">Didymella rabiei</name>
    <name type="common">Chickpea ascochyta blight fungus</name>
    <name type="synonym">Mycosphaerella rabiei</name>
    <dbReference type="NCBI Taxonomy" id="5454"/>
    <lineage>
        <taxon>Eukaryota</taxon>
        <taxon>Fungi</taxon>
        <taxon>Dikarya</taxon>
        <taxon>Ascomycota</taxon>
        <taxon>Pezizomycotina</taxon>
        <taxon>Dothideomycetes</taxon>
        <taxon>Pleosporomycetidae</taxon>
        <taxon>Pleosporales</taxon>
        <taxon>Pleosporineae</taxon>
        <taxon>Didymellaceae</taxon>
        <taxon>Ascochyta</taxon>
    </lineage>
</organism>
<dbReference type="Proteomes" id="UP000076837">
    <property type="component" value="Unassembled WGS sequence"/>
</dbReference>
<feature type="signal peptide" evidence="2">
    <location>
        <begin position="1"/>
        <end position="20"/>
    </location>
</feature>
<keyword evidence="1" id="KW-0812">Transmembrane</keyword>
<proteinExistence type="predicted"/>
<dbReference type="EMBL" id="JYNV01000154">
    <property type="protein sequence ID" value="KZM24667.1"/>
    <property type="molecule type" value="Genomic_DNA"/>
</dbReference>
<comment type="caution">
    <text evidence="3">The sequence shown here is derived from an EMBL/GenBank/DDBJ whole genome shotgun (WGS) entry which is preliminary data.</text>
</comment>
<dbReference type="PANTHER" id="PTHR35041:SF6">
    <property type="entry name" value="FORMYLMETHIONINE DEFORMYLASE-LIKE PROTEIN-RELATED"/>
    <property type="match status" value="1"/>
</dbReference>
<gene>
    <name evidence="3" type="ORF">ST47_g4146</name>
</gene>
<protein>
    <submittedName>
        <fullName evidence="3">Uncharacterized protein</fullName>
    </submittedName>
</protein>
<dbReference type="PANTHER" id="PTHR35041">
    <property type="entry name" value="MEDIATOR OF RNA POLYMERASE II TRANSCRIPTION SUBUNIT 1"/>
    <property type="match status" value="1"/>
</dbReference>
<feature type="transmembrane region" description="Helical" evidence="1">
    <location>
        <begin position="431"/>
        <end position="453"/>
    </location>
</feature>
<evidence type="ECO:0000256" key="1">
    <source>
        <dbReference type="SAM" id="Phobius"/>
    </source>
</evidence>
<reference evidence="3 4" key="1">
    <citation type="journal article" date="2016" name="Sci. Rep.">
        <title>Draft genome sequencing and secretome analysis of fungal phytopathogen Ascochyta rabiei provides insight into the necrotrophic effector repertoire.</title>
        <authorList>
            <person name="Verma S."/>
            <person name="Gazara R.K."/>
            <person name="Nizam S."/>
            <person name="Parween S."/>
            <person name="Chattopadhyay D."/>
            <person name="Verma P.K."/>
        </authorList>
    </citation>
    <scope>NUCLEOTIDE SEQUENCE [LARGE SCALE GENOMIC DNA]</scope>
    <source>
        <strain evidence="3 4">ArDII</strain>
    </source>
</reference>
<sequence>MALFIWILRIATIYPPGALGVALDSFTSTHYVNTSVFNPLPPKNWNPLLTTSTYNPGLCVELLIAYDLEPSEAPYQKEFAIAKDACHGEDVYPCFAPKVALVNTARTVLAAGQITSFPPSTGLNSTYRLNFRAPQMQCNTSEAIDDTFQLVSNSSDGRPAIFGLVYNSSQTLGRSREMTATKRDILSFSTRYPYKVTSSITAVARTYETRCQPFSMKYDLNISYVNGLQDIKFSTSDPIRYEDLTANSTEESYKYYGAHDSLPWSVDSRDISIYPQDLQIWIEDFQWYKRFSRSLEDNRTCIESQFTPDAPTAVNCTWVWEEYSGVGLTTSSSKWSDALNYEYHVLTLAIAAGEESLKTSVFDINRFNTTMEDDFTYDPTLTVDITEAKLNAILSNITISAISLGTWWDSVPIDTTGFRNTYRFSQPLNLVLPYSICLGCAVIFAMVAIYSLWKNGMSATDGSFVQIMLATRGNTRMEQLAMAEHSVDLANVSKELWASKVRFGELITQDATAVTGVRRGFGTVDETLPYKKRR</sequence>
<accession>A0A163G3Z1</accession>
<keyword evidence="4" id="KW-1185">Reference proteome</keyword>
<evidence type="ECO:0000313" key="4">
    <source>
        <dbReference type="Proteomes" id="UP000076837"/>
    </source>
</evidence>